<feature type="domain" description="Protein kinase" evidence="2">
    <location>
        <begin position="337"/>
        <end position="780"/>
    </location>
</feature>
<dbReference type="AlphaFoldDB" id="A0A5C3QDT2"/>
<feature type="region of interest" description="Disordered" evidence="1">
    <location>
        <begin position="475"/>
        <end position="499"/>
    </location>
</feature>
<organism evidence="3 4">
    <name type="scientific">Pterulicium gracile</name>
    <dbReference type="NCBI Taxonomy" id="1884261"/>
    <lineage>
        <taxon>Eukaryota</taxon>
        <taxon>Fungi</taxon>
        <taxon>Dikarya</taxon>
        <taxon>Basidiomycota</taxon>
        <taxon>Agaricomycotina</taxon>
        <taxon>Agaricomycetes</taxon>
        <taxon>Agaricomycetidae</taxon>
        <taxon>Agaricales</taxon>
        <taxon>Pleurotineae</taxon>
        <taxon>Pterulaceae</taxon>
        <taxon>Pterulicium</taxon>
    </lineage>
</organism>
<dbReference type="PROSITE" id="PS50011">
    <property type="entry name" value="PROTEIN_KINASE_DOM"/>
    <property type="match status" value="1"/>
</dbReference>
<dbReference type="InterPro" id="IPR000719">
    <property type="entry name" value="Prot_kinase_dom"/>
</dbReference>
<dbReference type="OrthoDB" id="3260094at2759"/>
<sequence length="865" mass="97505">MLKRKEPDTPAPALEPPTNRSRSTTNTAIPTILSHGSSPRKSTSRMSNNALFTTGELNSARETVAEVHRKIAQMPLEWWLANCIPAVAEARIMAVIEALKLLEEDKDGLTADGRIDSFRDGSPSQMHAKKGTTEYGVVRKHSRFVQSILDNDPNKIEDCAFPEFTFKHYMAQKIPPGVTPNTSRADGYGHFGLLDWARIFLVEEFKLGRSKALVTQNRKQMIWNGTHMLRDDARRDFAFGLTVEDTQAQLWRFSRSGIIVSKPFKWIENPTPLIHFILSLAYYPQTEAERDAALAKLGYDTTLEIVTKGKKVVRDDYGYPQYRFWIDSLDDGKPYQYETVKVLSNFKANDLLSRSTRVWQVRRIDRPKGNDGKEIMWVMKEAYAEEDIDTEGETWCDIRKRAAGEDERAKTLPTQDPDRIEMLHRFGRHFLQLEGHRALDPGSDVPRARLLPADFIRGGDLLNILGGDGTTLDDTSQYKSAQAASKQPTGQRGGVGGTASQNIQEHDLMLKAPRRKQRTLWKDANYVKPLDDLECLQEMHTVLVDTCHALELLYDLKLIHRDVSCGNIYYDSKSKTGRLGDLEFVKEYGASQGGHVKTGTPLFWSPEVQDGDYYITNAKGQFIFSHHYLHDAESLYWLLKYVLCCFAVQWAEGFPPKFDVDPMQRQHLFRCHLPSTRDARYTILASNGKLPRSHDALIPRGSWTALALQIVNVTLGAWLIDQYENDLHPAKHSVDFSPTDQDVGADEDMDAALARVLPTGVPGDRVPCNFVHEDFKHIFPQLRAKLNSVKEKIGYHKIAKMERTVGMFHAHLPTEPDDPLENMEVVDPSDPTKDDEDVQTEQPSGGNPASSATVTTGGEPSSAAL</sequence>
<feature type="region of interest" description="Disordered" evidence="1">
    <location>
        <begin position="1"/>
        <end position="46"/>
    </location>
</feature>
<dbReference type="Proteomes" id="UP000305067">
    <property type="component" value="Unassembled WGS sequence"/>
</dbReference>
<dbReference type="GO" id="GO:0005524">
    <property type="term" value="F:ATP binding"/>
    <property type="evidence" value="ECO:0007669"/>
    <property type="project" value="InterPro"/>
</dbReference>
<dbReference type="GO" id="GO:0004672">
    <property type="term" value="F:protein kinase activity"/>
    <property type="evidence" value="ECO:0007669"/>
    <property type="project" value="InterPro"/>
</dbReference>
<evidence type="ECO:0000259" key="2">
    <source>
        <dbReference type="PROSITE" id="PS50011"/>
    </source>
</evidence>
<dbReference type="InterPro" id="IPR008266">
    <property type="entry name" value="Tyr_kinase_AS"/>
</dbReference>
<name>A0A5C3QDT2_9AGAR</name>
<feature type="compositionally biased region" description="Polar residues" evidence="1">
    <location>
        <begin position="477"/>
        <end position="490"/>
    </location>
</feature>
<dbReference type="Gene3D" id="1.10.510.10">
    <property type="entry name" value="Transferase(Phosphotransferase) domain 1"/>
    <property type="match status" value="1"/>
</dbReference>
<proteinExistence type="predicted"/>
<dbReference type="PANTHER" id="PTHR38248">
    <property type="entry name" value="FUNK1 6"/>
    <property type="match status" value="1"/>
</dbReference>
<evidence type="ECO:0000313" key="4">
    <source>
        <dbReference type="Proteomes" id="UP000305067"/>
    </source>
</evidence>
<dbReference type="STRING" id="1884261.A0A5C3QDT2"/>
<feature type="region of interest" description="Disordered" evidence="1">
    <location>
        <begin position="810"/>
        <end position="865"/>
    </location>
</feature>
<evidence type="ECO:0000313" key="3">
    <source>
        <dbReference type="EMBL" id="TFK98580.1"/>
    </source>
</evidence>
<feature type="compositionally biased region" description="Polar residues" evidence="1">
    <location>
        <begin position="18"/>
        <end position="46"/>
    </location>
</feature>
<feature type="compositionally biased region" description="Polar residues" evidence="1">
    <location>
        <begin position="840"/>
        <end position="865"/>
    </location>
</feature>
<accession>A0A5C3QDT2</accession>
<dbReference type="InterPro" id="IPR011009">
    <property type="entry name" value="Kinase-like_dom_sf"/>
</dbReference>
<reference evidence="3 4" key="1">
    <citation type="journal article" date="2019" name="Nat. Ecol. Evol.">
        <title>Megaphylogeny resolves global patterns of mushroom evolution.</title>
        <authorList>
            <person name="Varga T."/>
            <person name="Krizsan K."/>
            <person name="Foldi C."/>
            <person name="Dima B."/>
            <person name="Sanchez-Garcia M."/>
            <person name="Sanchez-Ramirez S."/>
            <person name="Szollosi G.J."/>
            <person name="Szarkandi J.G."/>
            <person name="Papp V."/>
            <person name="Albert L."/>
            <person name="Andreopoulos W."/>
            <person name="Angelini C."/>
            <person name="Antonin V."/>
            <person name="Barry K.W."/>
            <person name="Bougher N.L."/>
            <person name="Buchanan P."/>
            <person name="Buyck B."/>
            <person name="Bense V."/>
            <person name="Catcheside P."/>
            <person name="Chovatia M."/>
            <person name="Cooper J."/>
            <person name="Damon W."/>
            <person name="Desjardin D."/>
            <person name="Finy P."/>
            <person name="Geml J."/>
            <person name="Haridas S."/>
            <person name="Hughes K."/>
            <person name="Justo A."/>
            <person name="Karasinski D."/>
            <person name="Kautmanova I."/>
            <person name="Kiss B."/>
            <person name="Kocsube S."/>
            <person name="Kotiranta H."/>
            <person name="LaButti K.M."/>
            <person name="Lechner B.E."/>
            <person name="Liimatainen K."/>
            <person name="Lipzen A."/>
            <person name="Lukacs Z."/>
            <person name="Mihaltcheva S."/>
            <person name="Morgado L.N."/>
            <person name="Niskanen T."/>
            <person name="Noordeloos M.E."/>
            <person name="Ohm R.A."/>
            <person name="Ortiz-Santana B."/>
            <person name="Ovrebo C."/>
            <person name="Racz N."/>
            <person name="Riley R."/>
            <person name="Savchenko A."/>
            <person name="Shiryaev A."/>
            <person name="Soop K."/>
            <person name="Spirin V."/>
            <person name="Szebenyi C."/>
            <person name="Tomsovsky M."/>
            <person name="Tulloss R.E."/>
            <person name="Uehling J."/>
            <person name="Grigoriev I.V."/>
            <person name="Vagvolgyi C."/>
            <person name="Papp T."/>
            <person name="Martin F.M."/>
            <person name="Miettinen O."/>
            <person name="Hibbett D.S."/>
            <person name="Nagy L.G."/>
        </authorList>
    </citation>
    <scope>NUCLEOTIDE SEQUENCE [LARGE SCALE GENOMIC DNA]</scope>
    <source>
        <strain evidence="3 4">CBS 309.79</strain>
    </source>
</reference>
<dbReference type="PROSITE" id="PS00109">
    <property type="entry name" value="PROTEIN_KINASE_TYR"/>
    <property type="match status" value="1"/>
</dbReference>
<dbReference type="SUPFAM" id="SSF56112">
    <property type="entry name" value="Protein kinase-like (PK-like)"/>
    <property type="match status" value="1"/>
</dbReference>
<gene>
    <name evidence="3" type="ORF">BDV98DRAFT_207973</name>
</gene>
<dbReference type="PANTHER" id="PTHR38248:SF2">
    <property type="entry name" value="FUNK1 11"/>
    <property type="match status" value="1"/>
</dbReference>
<dbReference type="InterPro" id="IPR040976">
    <property type="entry name" value="Pkinase_fungal"/>
</dbReference>
<dbReference type="Pfam" id="PF17667">
    <property type="entry name" value="Pkinase_fungal"/>
    <property type="match status" value="1"/>
</dbReference>
<dbReference type="EMBL" id="ML178839">
    <property type="protein sequence ID" value="TFK98580.1"/>
    <property type="molecule type" value="Genomic_DNA"/>
</dbReference>
<keyword evidence="4" id="KW-1185">Reference proteome</keyword>
<evidence type="ECO:0000256" key="1">
    <source>
        <dbReference type="SAM" id="MobiDB-lite"/>
    </source>
</evidence>
<protein>
    <recommendedName>
        <fullName evidence="2">Protein kinase domain-containing protein</fullName>
    </recommendedName>
</protein>